<feature type="non-terminal residue" evidence="1">
    <location>
        <position position="178"/>
    </location>
</feature>
<accession>A0A6B0YRM1</accession>
<protein>
    <submittedName>
        <fullName evidence="1">Uncharacterized protein</fullName>
    </submittedName>
</protein>
<dbReference type="EMBL" id="VXRG01000063">
    <property type="protein sequence ID" value="MXY93227.1"/>
    <property type="molecule type" value="Genomic_DNA"/>
</dbReference>
<proteinExistence type="predicted"/>
<evidence type="ECO:0000313" key="1">
    <source>
        <dbReference type="EMBL" id="MXY93227.1"/>
    </source>
</evidence>
<organism evidence="1">
    <name type="scientific">Caldilineaceae bacterium SB0664_bin_27</name>
    <dbReference type="NCBI Taxonomy" id="2605260"/>
    <lineage>
        <taxon>Bacteria</taxon>
        <taxon>Bacillati</taxon>
        <taxon>Chloroflexota</taxon>
        <taxon>Caldilineae</taxon>
        <taxon>Caldilineales</taxon>
        <taxon>Caldilineaceae</taxon>
    </lineage>
</organism>
<comment type="caution">
    <text evidence="1">The sequence shown here is derived from an EMBL/GenBank/DDBJ whole genome shotgun (WGS) entry which is preliminary data.</text>
</comment>
<gene>
    <name evidence="1" type="ORF">F4Y42_07210</name>
</gene>
<sequence length="178" mass="20058">MSKMLCKALRKDGSPCKGHALEQYGGYCIAHGPSLEQVHEWRARGGKNSATAVRIEKKIPEQFTVIFDLLIDGMKMVMNGTLSPARYDAMCRGAKATLDAYSRVEEEMKRVRTEEIEDAAAEHLDMNPDLDVLKAVDLKKAEQDRYRRESLLHQGFACFSIFSKPDEPPKVVLNDKGR</sequence>
<dbReference type="AlphaFoldDB" id="A0A6B0YRM1"/>
<reference evidence="1" key="1">
    <citation type="submission" date="2019-09" db="EMBL/GenBank/DDBJ databases">
        <title>Characterisation of the sponge microbiome using genome-centric metagenomics.</title>
        <authorList>
            <person name="Engelberts J.P."/>
            <person name="Robbins S.J."/>
            <person name="De Goeij J.M."/>
            <person name="Aranda M."/>
            <person name="Bell S.C."/>
            <person name="Webster N.S."/>
        </authorList>
    </citation>
    <scope>NUCLEOTIDE SEQUENCE</scope>
    <source>
        <strain evidence="1">SB0664_bin_27</strain>
    </source>
</reference>
<name>A0A6B0YRM1_9CHLR</name>